<proteinExistence type="predicted"/>
<accession>A0AAV4B962</accession>
<gene>
    <name evidence="2" type="ORF">PoB_004186300</name>
</gene>
<evidence type="ECO:0000313" key="3">
    <source>
        <dbReference type="Proteomes" id="UP000735302"/>
    </source>
</evidence>
<dbReference type="InterPro" id="IPR013083">
    <property type="entry name" value="Znf_RING/FYVE/PHD"/>
</dbReference>
<evidence type="ECO:0000313" key="2">
    <source>
        <dbReference type="EMBL" id="GFO15358.1"/>
    </source>
</evidence>
<evidence type="ECO:0000256" key="1">
    <source>
        <dbReference type="SAM" id="MobiDB-lite"/>
    </source>
</evidence>
<feature type="compositionally biased region" description="Polar residues" evidence="1">
    <location>
        <begin position="95"/>
        <end position="114"/>
    </location>
</feature>
<keyword evidence="3" id="KW-1185">Reference proteome</keyword>
<dbReference type="EMBL" id="BLXT01004605">
    <property type="protein sequence ID" value="GFO15358.1"/>
    <property type="molecule type" value="Genomic_DNA"/>
</dbReference>
<dbReference type="Proteomes" id="UP000735302">
    <property type="component" value="Unassembled WGS sequence"/>
</dbReference>
<sequence length="225" mass="25421">MCWSPISKTPVSCAWPPPIFILYRTSSPTRQRSLTFCVIRVFTEEGIVVAFNEYLKARERGAVAPPPSTIPSQLPCPRYVQRLIEQYLEQEASNNNQIAAPEPSNQTISRGETSSPPPPVTDQASVSQLVFTEEEGVRRRRERDEEPVFVPIPPEKQLKVRIALLEKEKTNLENARTCGRCKVKAVDRMVLPCGHMIYCSDCGSVVRECWKCNKVILADAKIFIM</sequence>
<organism evidence="2 3">
    <name type="scientific">Plakobranchus ocellatus</name>
    <dbReference type="NCBI Taxonomy" id="259542"/>
    <lineage>
        <taxon>Eukaryota</taxon>
        <taxon>Metazoa</taxon>
        <taxon>Spiralia</taxon>
        <taxon>Lophotrochozoa</taxon>
        <taxon>Mollusca</taxon>
        <taxon>Gastropoda</taxon>
        <taxon>Heterobranchia</taxon>
        <taxon>Euthyneura</taxon>
        <taxon>Panpulmonata</taxon>
        <taxon>Sacoglossa</taxon>
        <taxon>Placobranchoidea</taxon>
        <taxon>Plakobranchidae</taxon>
        <taxon>Plakobranchus</taxon>
    </lineage>
</organism>
<dbReference type="AlphaFoldDB" id="A0AAV4B962"/>
<feature type="region of interest" description="Disordered" evidence="1">
    <location>
        <begin position="95"/>
        <end position="125"/>
    </location>
</feature>
<name>A0AAV4B962_9GAST</name>
<dbReference type="Pfam" id="PF13920">
    <property type="entry name" value="zf-C3HC4_3"/>
    <property type="match status" value="1"/>
</dbReference>
<dbReference type="Gene3D" id="3.30.40.10">
    <property type="entry name" value="Zinc/RING finger domain, C3HC4 (zinc finger)"/>
    <property type="match status" value="1"/>
</dbReference>
<reference evidence="2 3" key="1">
    <citation type="journal article" date="2021" name="Elife">
        <title>Chloroplast acquisition without the gene transfer in kleptoplastic sea slugs, Plakobranchus ocellatus.</title>
        <authorList>
            <person name="Maeda T."/>
            <person name="Takahashi S."/>
            <person name="Yoshida T."/>
            <person name="Shimamura S."/>
            <person name="Takaki Y."/>
            <person name="Nagai Y."/>
            <person name="Toyoda A."/>
            <person name="Suzuki Y."/>
            <person name="Arimoto A."/>
            <person name="Ishii H."/>
            <person name="Satoh N."/>
            <person name="Nishiyama T."/>
            <person name="Hasebe M."/>
            <person name="Maruyama T."/>
            <person name="Minagawa J."/>
            <person name="Obokata J."/>
            <person name="Shigenobu S."/>
        </authorList>
    </citation>
    <scope>NUCLEOTIDE SEQUENCE [LARGE SCALE GENOMIC DNA]</scope>
</reference>
<comment type="caution">
    <text evidence="2">The sequence shown here is derived from an EMBL/GenBank/DDBJ whole genome shotgun (WGS) entry which is preliminary data.</text>
</comment>
<protein>
    <submittedName>
        <fullName evidence="2">Baculoviral iap repeat-containing protein 7</fullName>
    </submittedName>
</protein>